<evidence type="ECO:0000256" key="9">
    <source>
        <dbReference type="ARBA" id="ARBA00023136"/>
    </source>
</evidence>
<evidence type="ECO:0000256" key="13">
    <source>
        <dbReference type="SAM" id="SignalP"/>
    </source>
</evidence>
<keyword evidence="6" id="KW-0408">Iron</keyword>
<dbReference type="Pfam" id="PF07715">
    <property type="entry name" value="Plug"/>
    <property type="match status" value="1"/>
</dbReference>
<feature type="signal peptide" evidence="13">
    <location>
        <begin position="1"/>
        <end position="20"/>
    </location>
</feature>
<sequence length="740" mass="79214">MRRTISLMLSTAAMTSTVGAWTQAAAQDAASGSEAAATTNVTGTLGRGVEEVIVSAQKEAERLQDVPVPVSVISADQLASNNQLRIQDYYTRSPGLGLALIGDAGVPTIAIRGITTGGVTNPTVAILIDDVPYGSSTTQGGGYLVPDIDPSDLAQVEVLRGPQGTLYGASSIGGLLKYVTVDPSIEAFTGRAEIGFSDVRGGGDEGYNFRGAVNIPLGDTFAIRASGFTGREAGYVDNPLTGEQDINRRDNDGGRLAALWRPSERVSVKLTALLQDSERHGTDEVDKSLSGLQRNALRRSGGYVRDTQAYAATIRADLGRAEIVSASGYSIDKIETNIDVTASFGEFANASFGVSGSSAPFHRKTEKVSQELRLLVPLGERVKWMIGAFYTDERVDATGDFAAVNPADGGVVGTLLTLATPSDFTEYSAFTNVTFTFTDRFDVQLGGRLSHNELSFHTIRSGVLQPIFFPNAPNVPEVNSEDEPFTYLVTPRWKISRDFMLYARFASGYRPGGPNTTCGTANIPCQFGADTTENYEIGLKGAVLEGAVSFDASMYYIDWKDVQLSLSTGALGFQDNAGAARSQGAELSLQSNPVDGLTVSAWVAFSEAELAEDFPETLSRIRGAEGDPLPYSSRWSGNFSIDQEFPLGRATGFLGGSISYVGERKGQFKATPVRQSFPSYTQTDLRAGVVYESWTLNMFCNNVSDERGVLRSGLDATVPNPDLFTYIQPRTIGFSVTKSF</sequence>
<dbReference type="PANTHER" id="PTHR32552">
    <property type="entry name" value="FERRICHROME IRON RECEPTOR-RELATED"/>
    <property type="match status" value="1"/>
</dbReference>
<feature type="chain" id="PRO_5046782193" evidence="13">
    <location>
        <begin position="21"/>
        <end position="740"/>
    </location>
</feature>
<accession>A0ABS1WZW7</accession>
<organism evidence="16 17">
    <name type="scientific">Steroidobacter gossypii</name>
    <dbReference type="NCBI Taxonomy" id="2805490"/>
    <lineage>
        <taxon>Bacteria</taxon>
        <taxon>Pseudomonadati</taxon>
        <taxon>Pseudomonadota</taxon>
        <taxon>Gammaproteobacteria</taxon>
        <taxon>Steroidobacterales</taxon>
        <taxon>Steroidobacteraceae</taxon>
        <taxon>Steroidobacter</taxon>
    </lineage>
</organism>
<dbReference type="RefSeq" id="WP_203168641.1">
    <property type="nucleotide sequence ID" value="NZ_JAEVLS010000004.1"/>
</dbReference>
<evidence type="ECO:0000256" key="6">
    <source>
        <dbReference type="ARBA" id="ARBA00023004"/>
    </source>
</evidence>
<evidence type="ECO:0000256" key="1">
    <source>
        <dbReference type="ARBA" id="ARBA00004571"/>
    </source>
</evidence>
<evidence type="ECO:0000256" key="11">
    <source>
        <dbReference type="PROSITE-ProRule" id="PRU01360"/>
    </source>
</evidence>
<evidence type="ECO:0000256" key="5">
    <source>
        <dbReference type="ARBA" id="ARBA00022692"/>
    </source>
</evidence>
<keyword evidence="16" id="KW-0675">Receptor</keyword>
<gene>
    <name evidence="16" type="ORF">JM946_17460</name>
</gene>
<dbReference type="InterPro" id="IPR000531">
    <property type="entry name" value="Beta-barrel_TonB"/>
</dbReference>
<evidence type="ECO:0000256" key="3">
    <source>
        <dbReference type="ARBA" id="ARBA00022452"/>
    </source>
</evidence>
<dbReference type="PANTHER" id="PTHR32552:SF81">
    <property type="entry name" value="TONB-DEPENDENT OUTER MEMBRANE RECEPTOR"/>
    <property type="match status" value="1"/>
</dbReference>
<dbReference type="InterPro" id="IPR012910">
    <property type="entry name" value="Plug_dom"/>
</dbReference>
<reference evidence="16 17" key="1">
    <citation type="journal article" date="2021" name="Int. J. Syst. Evol. Microbiol.">
        <title>Steroidobacter gossypii sp. nov., isolated from soil of cotton cropping field.</title>
        <authorList>
            <person name="Huang R."/>
            <person name="Yang S."/>
            <person name="Zhen C."/>
            <person name="Liu W."/>
        </authorList>
    </citation>
    <scope>NUCLEOTIDE SEQUENCE [LARGE SCALE GENOMIC DNA]</scope>
    <source>
        <strain evidence="16 17">S1-65</strain>
    </source>
</reference>
<dbReference type="Proteomes" id="UP000661077">
    <property type="component" value="Unassembled WGS sequence"/>
</dbReference>
<dbReference type="InterPro" id="IPR039426">
    <property type="entry name" value="TonB-dep_rcpt-like"/>
</dbReference>
<comment type="subcellular location">
    <subcellularLocation>
        <location evidence="1 11">Cell outer membrane</location>
        <topology evidence="1 11">Multi-pass membrane protein</topology>
    </subcellularLocation>
</comment>
<evidence type="ECO:0000256" key="2">
    <source>
        <dbReference type="ARBA" id="ARBA00022448"/>
    </source>
</evidence>
<keyword evidence="9 11" id="KW-0472">Membrane</keyword>
<evidence type="ECO:0000313" key="17">
    <source>
        <dbReference type="Proteomes" id="UP000661077"/>
    </source>
</evidence>
<proteinExistence type="inferred from homology"/>
<evidence type="ECO:0000256" key="12">
    <source>
        <dbReference type="RuleBase" id="RU003357"/>
    </source>
</evidence>
<evidence type="ECO:0000256" key="8">
    <source>
        <dbReference type="ARBA" id="ARBA00023077"/>
    </source>
</evidence>
<evidence type="ECO:0000256" key="7">
    <source>
        <dbReference type="ARBA" id="ARBA00023065"/>
    </source>
</evidence>
<keyword evidence="4" id="KW-0410">Iron transport</keyword>
<keyword evidence="17" id="KW-1185">Reference proteome</keyword>
<dbReference type="Pfam" id="PF00593">
    <property type="entry name" value="TonB_dep_Rec_b-barrel"/>
    <property type="match status" value="1"/>
</dbReference>
<comment type="caution">
    <text evidence="16">The sequence shown here is derived from an EMBL/GenBank/DDBJ whole genome shotgun (WGS) entry which is preliminary data.</text>
</comment>
<evidence type="ECO:0000256" key="10">
    <source>
        <dbReference type="ARBA" id="ARBA00023237"/>
    </source>
</evidence>
<dbReference type="Gene3D" id="2.40.170.20">
    <property type="entry name" value="TonB-dependent receptor, beta-barrel domain"/>
    <property type="match status" value="1"/>
</dbReference>
<keyword evidence="8 12" id="KW-0798">TonB box</keyword>
<feature type="domain" description="TonB-dependent receptor plug" evidence="15">
    <location>
        <begin position="63"/>
        <end position="174"/>
    </location>
</feature>
<dbReference type="PROSITE" id="PS52016">
    <property type="entry name" value="TONB_DEPENDENT_REC_3"/>
    <property type="match status" value="1"/>
</dbReference>
<feature type="domain" description="TonB-dependent receptor-like beta-barrel" evidence="14">
    <location>
        <begin position="296"/>
        <end position="703"/>
    </location>
</feature>
<keyword evidence="2 11" id="KW-0813">Transport</keyword>
<name>A0ABS1WZW7_9GAMM</name>
<keyword evidence="13" id="KW-0732">Signal</keyword>
<evidence type="ECO:0000313" key="16">
    <source>
        <dbReference type="EMBL" id="MBM0106519.1"/>
    </source>
</evidence>
<comment type="similarity">
    <text evidence="11 12">Belongs to the TonB-dependent receptor family.</text>
</comment>
<dbReference type="SUPFAM" id="SSF56935">
    <property type="entry name" value="Porins"/>
    <property type="match status" value="1"/>
</dbReference>
<keyword evidence="5 11" id="KW-0812">Transmembrane</keyword>
<dbReference type="InterPro" id="IPR036942">
    <property type="entry name" value="Beta-barrel_TonB_sf"/>
</dbReference>
<evidence type="ECO:0000259" key="15">
    <source>
        <dbReference type="Pfam" id="PF07715"/>
    </source>
</evidence>
<evidence type="ECO:0000259" key="14">
    <source>
        <dbReference type="Pfam" id="PF00593"/>
    </source>
</evidence>
<keyword evidence="3 11" id="KW-1134">Transmembrane beta strand</keyword>
<evidence type="ECO:0000256" key="4">
    <source>
        <dbReference type="ARBA" id="ARBA00022496"/>
    </source>
</evidence>
<protein>
    <submittedName>
        <fullName evidence="16">TonB-dependent receptor</fullName>
    </submittedName>
</protein>
<keyword evidence="7" id="KW-0406">Ion transport</keyword>
<keyword evidence="10 11" id="KW-0998">Cell outer membrane</keyword>
<dbReference type="EMBL" id="JAEVLS010000004">
    <property type="protein sequence ID" value="MBM0106519.1"/>
    <property type="molecule type" value="Genomic_DNA"/>
</dbReference>